<dbReference type="Proteomes" id="UP000046392">
    <property type="component" value="Unplaced"/>
</dbReference>
<keyword evidence="1" id="KW-1185">Reference proteome</keyword>
<dbReference type="STRING" id="174720.A0A0N5CFX3"/>
<accession>A0A0N5CFX3</accession>
<name>A0A0N5CFX3_STREA</name>
<evidence type="ECO:0000313" key="1">
    <source>
        <dbReference type="Proteomes" id="UP000046392"/>
    </source>
</evidence>
<dbReference type="AlphaFoldDB" id="A0A0N5CFX3"/>
<sequence>MSSSKVELIVVDDDEEVYLSDGGSDIEILYAGPPIRSPEFIIPNHSPKNVSVINNMQSSDSNDLAVGGADIVSGELKSPQSLNMENPTTLEVSNFMELCSTDNNDSEIANNGQGEPHVENHLCTANENSPPNCNLTDETFMRQNINIEELQQGNSEIANRDAIKDKNNGYPRHIIRCEDGCSNCRRIRCPKVKICAKNRDDNWSYNVRLPLLYIYHSEYLNNAIKNGNIECFCNLCKTDVGETGTDLINHVINEHLHFKRCMFRCSLCYNIKTNDIFVIQKHWMDKHSEKAKFTNNFIIRCQKYNIPDDFCISITSRNIAKVVDCYKSKFVSCFDFIK</sequence>
<evidence type="ECO:0000313" key="2">
    <source>
        <dbReference type="WBParaSite" id="SPAL_0001675400.1"/>
    </source>
</evidence>
<dbReference type="WBParaSite" id="SPAL_0001675400.1">
    <property type="protein sequence ID" value="SPAL_0001675400.1"/>
    <property type="gene ID" value="SPAL_0001675400"/>
</dbReference>
<proteinExistence type="predicted"/>
<protein>
    <submittedName>
        <fullName evidence="2">C2H2-type domain-containing protein</fullName>
    </submittedName>
</protein>
<reference evidence="2" key="1">
    <citation type="submission" date="2017-02" db="UniProtKB">
        <authorList>
            <consortium name="WormBaseParasite"/>
        </authorList>
    </citation>
    <scope>IDENTIFICATION</scope>
</reference>
<organism evidence="1 2">
    <name type="scientific">Strongyloides papillosus</name>
    <name type="common">Intestinal threadworm</name>
    <dbReference type="NCBI Taxonomy" id="174720"/>
    <lineage>
        <taxon>Eukaryota</taxon>
        <taxon>Metazoa</taxon>
        <taxon>Ecdysozoa</taxon>
        <taxon>Nematoda</taxon>
        <taxon>Chromadorea</taxon>
        <taxon>Rhabditida</taxon>
        <taxon>Tylenchina</taxon>
        <taxon>Panagrolaimomorpha</taxon>
        <taxon>Strongyloidoidea</taxon>
        <taxon>Strongyloididae</taxon>
        <taxon>Strongyloides</taxon>
    </lineage>
</organism>